<gene>
    <name evidence="2" type="ORF">J2S41_004687</name>
</gene>
<keyword evidence="3" id="KW-1185">Reference proteome</keyword>
<comment type="caution">
    <text evidence="2">The sequence shown here is derived from an EMBL/GenBank/DDBJ whole genome shotgun (WGS) entry which is preliminary data.</text>
</comment>
<evidence type="ECO:0000256" key="1">
    <source>
        <dbReference type="SAM" id="MobiDB-lite"/>
    </source>
</evidence>
<protein>
    <submittedName>
        <fullName evidence="2">Uncharacterized protein</fullName>
    </submittedName>
</protein>
<feature type="region of interest" description="Disordered" evidence="1">
    <location>
        <begin position="19"/>
        <end position="44"/>
    </location>
</feature>
<evidence type="ECO:0000313" key="2">
    <source>
        <dbReference type="EMBL" id="MDR7277909.1"/>
    </source>
</evidence>
<dbReference type="AlphaFoldDB" id="A0AAE3YQE2"/>
<reference evidence="2" key="1">
    <citation type="submission" date="2023-07" db="EMBL/GenBank/DDBJ databases">
        <title>Sequencing the genomes of 1000 actinobacteria strains.</title>
        <authorList>
            <person name="Klenk H.-P."/>
        </authorList>
    </citation>
    <scope>NUCLEOTIDE SEQUENCE</scope>
    <source>
        <strain evidence="2">DSM 44707</strain>
    </source>
</reference>
<name>A0AAE3YQE2_9ACTN</name>
<evidence type="ECO:0000313" key="3">
    <source>
        <dbReference type="Proteomes" id="UP001183643"/>
    </source>
</evidence>
<sequence length="44" mass="4854">MRQLLDDLADAQRVQQRLEVPVPRTANVGHPVHSPEPEPTSGVI</sequence>
<dbReference type="Proteomes" id="UP001183643">
    <property type="component" value="Unassembled WGS sequence"/>
</dbReference>
<organism evidence="2 3">
    <name type="scientific">Catenuloplanes atrovinosus</name>
    <dbReference type="NCBI Taxonomy" id="137266"/>
    <lineage>
        <taxon>Bacteria</taxon>
        <taxon>Bacillati</taxon>
        <taxon>Actinomycetota</taxon>
        <taxon>Actinomycetes</taxon>
        <taxon>Micromonosporales</taxon>
        <taxon>Micromonosporaceae</taxon>
        <taxon>Catenuloplanes</taxon>
    </lineage>
</organism>
<dbReference type="EMBL" id="JAVDYB010000001">
    <property type="protein sequence ID" value="MDR7277909.1"/>
    <property type="molecule type" value="Genomic_DNA"/>
</dbReference>
<proteinExistence type="predicted"/>
<accession>A0AAE3YQE2</accession>